<dbReference type="KEGG" id="halx:M0R89_12245"/>
<sequence>MRAISTVLDVSLCLLLVSASALTLAGTPMSETRNESGAGPATAPDAADEAATVLATSTASVTYRAPSSDAAAAGVGDPENRTVHDTLAGLLAGAVAAKAGPDPATDFARAVAARVGRALHRSGGRAQVVARRTTARTSGRSVGSGRVVAGPAPPPDADVYAAAFSVRGVRLTVRTWSR</sequence>
<feature type="compositionally biased region" description="Low complexity" evidence="1">
    <location>
        <begin position="37"/>
        <end position="50"/>
    </location>
</feature>
<name>A0A8U0HRL4_9EURY</name>
<evidence type="ECO:0000256" key="1">
    <source>
        <dbReference type="SAM" id="MobiDB-lite"/>
    </source>
</evidence>
<dbReference type="Proteomes" id="UP000830729">
    <property type="component" value="Chromosome"/>
</dbReference>
<gene>
    <name evidence="2" type="ORF">M0R89_12245</name>
</gene>
<dbReference type="EMBL" id="CP096659">
    <property type="protein sequence ID" value="UPV73314.1"/>
    <property type="molecule type" value="Genomic_DNA"/>
</dbReference>
<protein>
    <submittedName>
        <fullName evidence="2">Uncharacterized protein</fullName>
    </submittedName>
</protein>
<feature type="region of interest" description="Disordered" evidence="1">
    <location>
        <begin position="28"/>
        <end position="50"/>
    </location>
</feature>
<proteinExistence type="predicted"/>
<keyword evidence="3" id="KW-1185">Reference proteome</keyword>
<evidence type="ECO:0000313" key="2">
    <source>
        <dbReference type="EMBL" id="UPV73314.1"/>
    </source>
</evidence>
<dbReference type="InterPro" id="IPR055708">
    <property type="entry name" value="DUF7284"/>
</dbReference>
<dbReference type="RefSeq" id="WP_248649370.1">
    <property type="nucleotide sequence ID" value="NZ_CP096659.1"/>
</dbReference>
<organism evidence="2 3">
    <name type="scientific">Halorussus limi</name>
    <dbReference type="NCBI Taxonomy" id="2938695"/>
    <lineage>
        <taxon>Archaea</taxon>
        <taxon>Methanobacteriati</taxon>
        <taxon>Methanobacteriota</taxon>
        <taxon>Stenosarchaea group</taxon>
        <taxon>Halobacteria</taxon>
        <taxon>Halobacteriales</taxon>
        <taxon>Haladaptataceae</taxon>
        <taxon>Halorussus</taxon>
    </lineage>
</organism>
<accession>A0A8U0HRL4</accession>
<reference evidence="2 3" key="1">
    <citation type="submission" date="2022-04" db="EMBL/GenBank/DDBJ databases">
        <title>Diverse halophilic archaea isolated from saline environments.</title>
        <authorList>
            <person name="Cui H.-L."/>
        </authorList>
    </citation>
    <scope>NUCLEOTIDE SEQUENCE [LARGE SCALE GENOMIC DNA]</scope>
    <source>
        <strain evidence="2 3">XZYJT49</strain>
    </source>
</reference>
<dbReference type="GeneID" id="72185982"/>
<evidence type="ECO:0000313" key="3">
    <source>
        <dbReference type="Proteomes" id="UP000830729"/>
    </source>
</evidence>
<dbReference type="Pfam" id="PF23955">
    <property type="entry name" value="DUF7284"/>
    <property type="match status" value="1"/>
</dbReference>
<dbReference type="AlphaFoldDB" id="A0A8U0HRL4"/>